<organism evidence="8 9">
    <name type="scientific">Flemingia macrophylla</name>
    <dbReference type="NCBI Taxonomy" id="520843"/>
    <lineage>
        <taxon>Eukaryota</taxon>
        <taxon>Viridiplantae</taxon>
        <taxon>Streptophyta</taxon>
        <taxon>Embryophyta</taxon>
        <taxon>Tracheophyta</taxon>
        <taxon>Spermatophyta</taxon>
        <taxon>Magnoliopsida</taxon>
        <taxon>eudicotyledons</taxon>
        <taxon>Gunneridae</taxon>
        <taxon>Pentapetalae</taxon>
        <taxon>rosids</taxon>
        <taxon>fabids</taxon>
        <taxon>Fabales</taxon>
        <taxon>Fabaceae</taxon>
        <taxon>Papilionoideae</taxon>
        <taxon>50 kb inversion clade</taxon>
        <taxon>NPAAA clade</taxon>
        <taxon>indigoferoid/millettioid clade</taxon>
        <taxon>Phaseoleae</taxon>
        <taxon>Flemingia</taxon>
    </lineage>
</organism>
<dbReference type="InterPro" id="IPR036259">
    <property type="entry name" value="MFS_trans_sf"/>
</dbReference>
<keyword evidence="3" id="KW-0813">Transport</keyword>
<evidence type="ECO:0000256" key="5">
    <source>
        <dbReference type="ARBA" id="ARBA00022989"/>
    </source>
</evidence>
<keyword evidence="9" id="KW-1185">Reference proteome</keyword>
<dbReference type="PANTHER" id="PTHR48021">
    <property type="match status" value="1"/>
</dbReference>
<dbReference type="Pfam" id="PF00083">
    <property type="entry name" value="Sugar_tr"/>
    <property type="match status" value="1"/>
</dbReference>
<dbReference type="InterPro" id="IPR050549">
    <property type="entry name" value="MFS_Trehalose_Transporter"/>
</dbReference>
<keyword evidence="6 7" id="KW-0472">Membrane</keyword>
<dbReference type="AlphaFoldDB" id="A0ABD1LIW4"/>
<sequence length="108" mass="11888">MLRMLPGSLDLHKWKEVSLVLALVGVLIFPINAKGSAGSLVTLVSWLCSWIVSYAFNFLMSWSSAGTFFMFSSICGFTVLFIAKLEPETKGSTLEEIQASLNSFSSKR</sequence>
<proteinExistence type="inferred from homology"/>
<evidence type="ECO:0000313" key="8">
    <source>
        <dbReference type="EMBL" id="KAL2323467.1"/>
    </source>
</evidence>
<dbReference type="SUPFAM" id="SSF103473">
    <property type="entry name" value="MFS general substrate transporter"/>
    <property type="match status" value="1"/>
</dbReference>
<evidence type="ECO:0000313" key="9">
    <source>
        <dbReference type="Proteomes" id="UP001603857"/>
    </source>
</evidence>
<comment type="similarity">
    <text evidence="2">Belongs to the major facilitator superfamily. Sugar transporter (TC 2.A.1.1) family.</text>
</comment>
<comment type="caution">
    <text evidence="8">The sequence shown here is derived from an EMBL/GenBank/DDBJ whole genome shotgun (WGS) entry which is preliminary data.</text>
</comment>
<evidence type="ECO:0000256" key="4">
    <source>
        <dbReference type="ARBA" id="ARBA00022692"/>
    </source>
</evidence>
<comment type="subcellular location">
    <subcellularLocation>
        <location evidence="1">Membrane</location>
    </subcellularLocation>
</comment>
<evidence type="ECO:0000256" key="3">
    <source>
        <dbReference type="ARBA" id="ARBA00022597"/>
    </source>
</evidence>
<protein>
    <submittedName>
        <fullName evidence="8">Uncharacterized protein</fullName>
    </submittedName>
</protein>
<reference evidence="8 9" key="1">
    <citation type="submission" date="2024-08" db="EMBL/GenBank/DDBJ databases">
        <title>Insights into the chromosomal genome structure of Flemingia macrophylla.</title>
        <authorList>
            <person name="Ding Y."/>
            <person name="Zhao Y."/>
            <person name="Bi W."/>
            <person name="Wu M."/>
            <person name="Zhao G."/>
            <person name="Gong Y."/>
            <person name="Li W."/>
            <person name="Zhang P."/>
        </authorList>
    </citation>
    <scope>NUCLEOTIDE SEQUENCE [LARGE SCALE GENOMIC DNA]</scope>
    <source>
        <strain evidence="8">DYQJB</strain>
        <tissue evidence="8">Leaf</tissue>
    </source>
</reference>
<evidence type="ECO:0000256" key="2">
    <source>
        <dbReference type="ARBA" id="ARBA00010992"/>
    </source>
</evidence>
<evidence type="ECO:0000256" key="1">
    <source>
        <dbReference type="ARBA" id="ARBA00004370"/>
    </source>
</evidence>
<evidence type="ECO:0000256" key="7">
    <source>
        <dbReference type="SAM" id="Phobius"/>
    </source>
</evidence>
<dbReference type="Gene3D" id="1.20.1250.20">
    <property type="entry name" value="MFS general substrate transporter like domains"/>
    <property type="match status" value="1"/>
</dbReference>
<dbReference type="EMBL" id="JBGMDY010000009">
    <property type="protein sequence ID" value="KAL2323467.1"/>
    <property type="molecule type" value="Genomic_DNA"/>
</dbReference>
<evidence type="ECO:0000256" key="6">
    <source>
        <dbReference type="ARBA" id="ARBA00023136"/>
    </source>
</evidence>
<feature type="transmembrane region" description="Helical" evidence="7">
    <location>
        <begin position="67"/>
        <end position="85"/>
    </location>
</feature>
<accession>A0ABD1LIW4</accession>
<dbReference type="InterPro" id="IPR005828">
    <property type="entry name" value="MFS_sugar_transport-like"/>
</dbReference>
<keyword evidence="3" id="KW-0762">Sugar transport</keyword>
<dbReference type="PANTHER" id="PTHR48021:SF25">
    <property type="entry name" value="SUGAR TRANSPORTER ERD6-LIKE 5"/>
    <property type="match status" value="1"/>
</dbReference>
<gene>
    <name evidence="8" type="ORF">Fmac_027846</name>
</gene>
<keyword evidence="4 7" id="KW-0812">Transmembrane</keyword>
<dbReference type="GO" id="GO:0016020">
    <property type="term" value="C:membrane"/>
    <property type="evidence" value="ECO:0007669"/>
    <property type="project" value="UniProtKB-SubCell"/>
</dbReference>
<dbReference type="Proteomes" id="UP001603857">
    <property type="component" value="Unassembled WGS sequence"/>
</dbReference>
<name>A0ABD1LIW4_9FABA</name>
<keyword evidence="5 7" id="KW-1133">Transmembrane helix</keyword>